<evidence type="ECO:0000313" key="2">
    <source>
        <dbReference type="Proteomes" id="UP000695802"/>
    </source>
</evidence>
<reference evidence="1 2" key="1">
    <citation type="submission" date="2021-02" db="EMBL/GenBank/DDBJ databases">
        <title>Taxonomically Unique Crown Gall-Associated Xanthomonas Stains Have Deficiency in Virulence Repertories.</title>
        <authorList>
            <person name="Mafakheri H."/>
            <person name="Taghavi S.M."/>
            <person name="Dimkic I."/>
            <person name="Nemanja K."/>
            <person name="Osdaghi E."/>
        </authorList>
    </citation>
    <scope>NUCLEOTIDE SEQUENCE [LARGE SCALE GENOMIC DNA]</scope>
    <source>
        <strain evidence="1 2">FX4</strain>
    </source>
</reference>
<dbReference type="EMBL" id="JAFIWB010000010">
    <property type="protein sequence ID" value="MBN6102732.1"/>
    <property type="molecule type" value="Genomic_DNA"/>
</dbReference>
<evidence type="ECO:0008006" key="3">
    <source>
        <dbReference type="Google" id="ProtNLM"/>
    </source>
</evidence>
<accession>A0ABS3B2C2</accession>
<dbReference type="RefSeq" id="WP_206229765.1">
    <property type="nucleotide sequence ID" value="NZ_JAFIWB010000010.1"/>
</dbReference>
<dbReference type="InterPro" id="IPR049249">
    <property type="entry name" value="DUF6882"/>
</dbReference>
<name>A0ABS3B2C2_9XANT</name>
<proteinExistence type="predicted"/>
<keyword evidence="2" id="KW-1185">Reference proteome</keyword>
<organism evidence="1 2">
    <name type="scientific">Xanthomonas bonasiae</name>
    <dbReference type="NCBI Taxonomy" id="2810351"/>
    <lineage>
        <taxon>Bacteria</taxon>
        <taxon>Pseudomonadati</taxon>
        <taxon>Pseudomonadota</taxon>
        <taxon>Gammaproteobacteria</taxon>
        <taxon>Lysobacterales</taxon>
        <taxon>Lysobacteraceae</taxon>
        <taxon>Xanthomonas</taxon>
    </lineage>
</organism>
<dbReference type="Proteomes" id="UP000695802">
    <property type="component" value="Unassembled WGS sequence"/>
</dbReference>
<protein>
    <recommendedName>
        <fullName evidence="3">DUF4261 domain-containing protein</fullName>
    </recommendedName>
</protein>
<evidence type="ECO:0000313" key="1">
    <source>
        <dbReference type="EMBL" id="MBN6102732.1"/>
    </source>
</evidence>
<dbReference type="Pfam" id="PF21813">
    <property type="entry name" value="DUF6882"/>
    <property type="match status" value="1"/>
</dbReference>
<sequence length="238" mass="25688">MTPAFQALLARHIGTAFARQMALADLLGERGWRLDLAEGIAHFGDDLHFPVQLLGSAAEDSASWLWAWANTASNLPENLLVAANALRERGERDGPAELATASLPLDDEGHTIALLAAALSARCYYRGPYRGGALFFLLDDVPAAVFAPCDDPRVLSLLGQLVAQFPLDHRAMTEGFLDDQGYALQREPGQTVATRGGSRITLGFDALDRLIQLQGSLAPPSTPTAASKPAPKWQFWKK</sequence>
<gene>
    <name evidence="1" type="ORF">JR064_11190</name>
</gene>
<comment type="caution">
    <text evidence="1">The sequence shown here is derived from an EMBL/GenBank/DDBJ whole genome shotgun (WGS) entry which is preliminary data.</text>
</comment>